<proteinExistence type="predicted"/>
<sequence length="221" mass="25560">MAVLIKRELIEYMRIGELVFDPPLDTLQLRPHAIDLRLGFKFRVPKNTVDRSSGRSARVLDYYTMKNGQLVNFEEIVLKPGQHFDILPGEMIMGFSLEMIHLKSPMLMAVVYPRSSVNRRGLGLDLTGIVDVGYKGHLMFPIHNNTSFQVIRLYPGERICQLLFEKLNEPVLEGYQGRYKHSKKSPPKHGGYIPESNKKEIQYIREGKIVEIKREFSYSIH</sequence>
<dbReference type="InterPro" id="IPR036157">
    <property type="entry name" value="dUTPase-like_sf"/>
</dbReference>
<dbReference type="CDD" id="cd07557">
    <property type="entry name" value="trimeric_dUTPase"/>
    <property type="match status" value="1"/>
</dbReference>
<keyword evidence="1" id="KW-0378">Hydrolase</keyword>
<dbReference type="GO" id="GO:0006229">
    <property type="term" value="P:dUTP biosynthetic process"/>
    <property type="evidence" value="ECO:0007669"/>
    <property type="project" value="InterPro"/>
</dbReference>
<evidence type="ECO:0000313" key="4">
    <source>
        <dbReference type="Proteomes" id="UP000176409"/>
    </source>
</evidence>
<name>A0A1F6AYY9_9BACT</name>
<dbReference type="EMBL" id="MFJZ01000038">
    <property type="protein sequence ID" value="OGG29743.1"/>
    <property type="molecule type" value="Genomic_DNA"/>
</dbReference>
<protein>
    <submittedName>
        <fullName evidence="3">dCTP deaminase</fullName>
    </submittedName>
</protein>
<dbReference type="Proteomes" id="UP000176409">
    <property type="component" value="Unassembled WGS sequence"/>
</dbReference>
<gene>
    <name evidence="3" type="ORF">A2973_04290</name>
</gene>
<dbReference type="Gene3D" id="2.70.40.10">
    <property type="match status" value="1"/>
</dbReference>
<dbReference type="SUPFAM" id="SSF51283">
    <property type="entry name" value="dUTPase-like"/>
    <property type="match status" value="1"/>
</dbReference>
<accession>A0A1F6AYY9</accession>
<organism evidence="3 4">
    <name type="scientific">Candidatus Gottesmanbacteria bacterium RIFCSPLOWO2_01_FULL_49_10</name>
    <dbReference type="NCBI Taxonomy" id="1798396"/>
    <lineage>
        <taxon>Bacteria</taxon>
        <taxon>Candidatus Gottesmaniibacteriota</taxon>
    </lineage>
</organism>
<keyword evidence="2" id="KW-0546">Nucleotide metabolism</keyword>
<dbReference type="PANTHER" id="PTHR42680:SF3">
    <property type="entry name" value="DCTP DEAMINASE"/>
    <property type="match status" value="1"/>
</dbReference>
<evidence type="ECO:0000256" key="1">
    <source>
        <dbReference type="ARBA" id="ARBA00022801"/>
    </source>
</evidence>
<dbReference type="InterPro" id="IPR033704">
    <property type="entry name" value="dUTPase_trimeric"/>
</dbReference>
<dbReference type="Pfam" id="PF22769">
    <property type="entry name" value="DCD"/>
    <property type="match status" value="1"/>
</dbReference>
<dbReference type="InterPro" id="IPR011962">
    <property type="entry name" value="dCTP_deaminase"/>
</dbReference>
<dbReference type="PANTHER" id="PTHR42680">
    <property type="entry name" value="DCTP DEAMINASE"/>
    <property type="match status" value="1"/>
</dbReference>
<evidence type="ECO:0000313" key="3">
    <source>
        <dbReference type="EMBL" id="OGG29743.1"/>
    </source>
</evidence>
<evidence type="ECO:0000256" key="2">
    <source>
        <dbReference type="ARBA" id="ARBA00023080"/>
    </source>
</evidence>
<dbReference type="STRING" id="1798396.A2973_04290"/>
<dbReference type="AlphaFoldDB" id="A0A1F6AYY9"/>
<dbReference type="NCBIfam" id="TIGR02274">
    <property type="entry name" value="dCTP_deam"/>
    <property type="match status" value="1"/>
</dbReference>
<reference evidence="3 4" key="1">
    <citation type="journal article" date="2016" name="Nat. Commun.">
        <title>Thousands of microbial genomes shed light on interconnected biogeochemical processes in an aquifer system.</title>
        <authorList>
            <person name="Anantharaman K."/>
            <person name="Brown C.T."/>
            <person name="Hug L.A."/>
            <person name="Sharon I."/>
            <person name="Castelle C.J."/>
            <person name="Probst A.J."/>
            <person name="Thomas B.C."/>
            <person name="Singh A."/>
            <person name="Wilkins M.J."/>
            <person name="Karaoz U."/>
            <person name="Brodie E.L."/>
            <person name="Williams K.H."/>
            <person name="Hubbard S.S."/>
            <person name="Banfield J.F."/>
        </authorList>
    </citation>
    <scope>NUCLEOTIDE SEQUENCE [LARGE SCALE GENOMIC DNA]</scope>
</reference>
<dbReference type="GO" id="GO:0008829">
    <property type="term" value="F:dCTP deaminase activity"/>
    <property type="evidence" value="ECO:0007669"/>
    <property type="project" value="InterPro"/>
</dbReference>
<comment type="caution">
    <text evidence="3">The sequence shown here is derived from an EMBL/GenBank/DDBJ whole genome shotgun (WGS) entry which is preliminary data.</text>
</comment>